<feature type="region of interest" description="Disordered" evidence="6">
    <location>
        <begin position="1"/>
        <end position="28"/>
    </location>
</feature>
<comment type="similarity">
    <text evidence="2">Belongs to the class-I pyridoxal-phosphate-dependent aminotransferase family.</text>
</comment>
<protein>
    <submittedName>
        <fullName evidence="8">Aminotransferase</fullName>
    </submittedName>
</protein>
<evidence type="ECO:0000256" key="3">
    <source>
        <dbReference type="ARBA" id="ARBA00022576"/>
    </source>
</evidence>
<keyword evidence="3 8" id="KW-0032">Aminotransferase</keyword>
<dbReference type="InterPro" id="IPR004839">
    <property type="entry name" value="Aminotransferase_I/II_large"/>
</dbReference>
<proteinExistence type="inferred from homology"/>
<dbReference type="PANTHER" id="PTHR43807">
    <property type="entry name" value="FI04487P"/>
    <property type="match status" value="1"/>
</dbReference>
<dbReference type="CDD" id="cd00609">
    <property type="entry name" value="AAT_like"/>
    <property type="match status" value="1"/>
</dbReference>
<organism evidence="8 9">
    <name type="scientific">Brachybacterium muris UCD-AY4</name>
    <dbReference type="NCBI Taxonomy" id="1249481"/>
    <lineage>
        <taxon>Bacteria</taxon>
        <taxon>Bacillati</taxon>
        <taxon>Actinomycetota</taxon>
        <taxon>Actinomycetes</taxon>
        <taxon>Micrococcales</taxon>
        <taxon>Dermabacteraceae</taxon>
        <taxon>Brachybacterium</taxon>
    </lineage>
</organism>
<dbReference type="InterPro" id="IPR015422">
    <property type="entry name" value="PyrdxlP-dep_Trfase_small"/>
</dbReference>
<dbReference type="RefSeq" id="WP_017823024.1">
    <property type="nucleotide sequence ID" value="NZ_AORC01000006.1"/>
</dbReference>
<dbReference type="FunFam" id="3.40.640.10:FF:000024">
    <property type="entry name" value="Kynurenine--oxoglutarate transaminase 3"/>
    <property type="match status" value="1"/>
</dbReference>
<evidence type="ECO:0000259" key="7">
    <source>
        <dbReference type="Pfam" id="PF00155"/>
    </source>
</evidence>
<sequence length="429" mass="44881">MDTSGPWTRASRATGLLSDPGGPHPARTARPTVFARISALAAQHDAANLGQGFPDTDPPPLVAEAAIEAIRAGRNQYPPGAGEAVLREAVAEHQQRCYGLNWDPHFEVLVTTGATEALAATVLALVEPGDEVITLEPFYDQYAALIALAGGVHRTVPLAIAPGADGDLVTSVDTVALRAAFGDRTRMIIVNSPHNPTGLVLGREVLTVIAEEAARHDALIVTDEVYEHLTYGSAHVPIATLPGARERTVSISSAGKTFSVTGWKIGWVTAPAELITAITGVKQWLTYTSGAPFQPAVAAGLRMPASVVADIAADLRSRRDLLVEGLRSVGFTVSVPGSGYFVVADAAPLGETDAEALCERLPREAQVAAIPLSAFYRPAAAPPAAPAAHPHGSRPGPAPEAASLLRFAFCKDRATIEKAIERLGAWAAR</sequence>
<dbReference type="Pfam" id="PF00155">
    <property type="entry name" value="Aminotran_1_2"/>
    <property type="match status" value="1"/>
</dbReference>
<accession>A0A022KUI5</accession>
<dbReference type="GO" id="GO:0030170">
    <property type="term" value="F:pyridoxal phosphate binding"/>
    <property type="evidence" value="ECO:0007669"/>
    <property type="project" value="InterPro"/>
</dbReference>
<evidence type="ECO:0000313" key="8">
    <source>
        <dbReference type="EMBL" id="EYT50018.1"/>
    </source>
</evidence>
<dbReference type="GO" id="GO:0005737">
    <property type="term" value="C:cytoplasm"/>
    <property type="evidence" value="ECO:0007669"/>
    <property type="project" value="TreeGrafter"/>
</dbReference>
<dbReference type="HOGENOM" id="CLU_017584_4_0_11"/>
<keyword evidence="9" id="KW-1185">Reference proteome</keyword>
<name>A0A022KUI5_9MICO</name>
<evidence type="ECO:0000256" key="6">
    <source>
        <dbReference type="SAM" id="MobiDB-lite"/>
    </source>
</evidence>
<keyword evidence="5" id="KW-0663">Pyridoxal phosphate</keyword>
<dbReference type="Proteomes" id="UP000019754">
    <property type="component" value="Unassembled WGS sequence"/>
</dbReference>
<gene>
    <name evidence="8" type="ORF">D641_0106605</name>
</gene>
<dbReference type="Gene3D" id="3.40.640.10">
    <property type="entry name" value="Type I PLP-dependent aspartate aminotransferase-like (Major domain)"/>
    <property type="match status" value="1"/>
</dbReference>
<dbReference type="STRING" id="1249481.D641_0106605"/>
<dbReference type="SUPFAM" id="SSF53383">
    <property type="entry name" value="PLP-dependent transferases"/>
    <property type="match status" value="1"/>
</dbReference>
<feature type="domain" description="Aminotransferase class I/classII large" evidence="7">
    <location>
        <begin position="47"/>
        <end position="377"/>
    </location>
</feature>
<dbReference type="GO" id="GO:0016212">
    <property type="term" value="F:kynurenine-oxoglutarate transaminase activity"/>
    <property type="evidence" value="ECO:0007669"/>
    <property type="project" value="TreeGrafter"/>
</dbReference>
<comment type="caution">
    <text evidence="8">The sequence shown here is derived from an EMBL/GenBank/DDBJ whole genome shotgun (WGS) entry which is preliminary data.</text>
</comment>
<dbReference type="InterPro" id="IPR051326">
    <property type="entry name" value="Kynurenine-oxoglutarate_AT"/>
</dbReference>
<evidence type="ECO:0000256" key="1">
    <source>
        <dbReference type="ARBA" id="ARBA00001933"/>
    </source>
</evidence>
<evidence type="ECO:0000256" key="2">
    <source>
        <dbReference type="ARBA" id="ARBA00007441"/>
    </source>
</evidence>
<dbReference type="InterPro" id="IPR015421">
    <property type="entry name" value="PyrdxlP-dep_Trfase_major"/>
</dbReference>
<comment type="cofactor">
    <cofactor evidence="1">
        <name>pyridoxal 5'-phosphate</name>
        <dbReference type="ChEBI" id="CHEBI:597326"/>
    </cofactor>
</comment>
<keyword evidence="4 8" id="KW-0808">Transferase</keyword>
<dbReference type="EMBL" id="AORC01000006">
    <property type="protein sequence ID" value="EYT50018.1"/>
    <property type="molecule type" value="Genomic_DNA"/>
</dbReference>
<evidence type="ECO:0000313" key="9">
    <source>
        <dbReference type="Proteomes" id="UP000019754"/>
    </source>
</evidence>
<evidence type="ECO:0000256" key="4">
    <source>
        <dbReference type="ARBA" id="ARBA00022679"/>
    </source>
</evidence>
<evidence type="ECO:0000256" key="5">
    <source>
        <dbReference type="ARBA" id="ARBA00022898"/>
    </source>
</evidence>
<dbReference type="PANTHER" id="PTHR43807:SF20">
    <property type="entry name" value="FI04487P"/>
    <property type="match status" value="1"/>
</dbReference>
<dbReference type="AlphaFoldDB" id="A0A022KUI5"/>
<reference evidence="8 9" key="1">
    <citation type="journal article" date="2013" name="Genome Announc.">
        <title>Draft genome sequence of an Actinobacterium, Brachybacterium muris strain UCD-AY4.</title>
        <authorList>
            <person name="Lo J.R."/>
            <person name="Lang J.M."/>
            <person name="Darling A.E."/>
            <person name="Eisen J.A."/>
            <person name="Coil D.A."/>
        </authorList>
    </citation>
    <scope>NUCLEOTIDE SEQUENCE [LARGE SCALE GENOMIC DNA]</scope>
    <source>
        <strain evidence="8 9">UCD-AY4</strain>
    </source>
</reference>
<dbReference type="OrthoDB" id="9763453at2"/>
<dbReference type="Gene3D" id="3.90.1150.10">
    <property type="entry name" value="Aspartate Aminotransferase, domain 1"/>
    <property type="match status" value="1"/>
</dbReference>
<dbReference type="InterPro" id="IPR015424">
    <property type="entry name" value="PyrdxlP-dep_Trfase"/>
</dbReference>